<sequence>MRPQSFRPPMPQGRPFNSFPGPMQNFGYQQPPQFPPNMGPGIMQGVTQGMQGIQGMQGMTQGGLPTRGSTPKLDSFMETANRFLSTAQSFQPLIQQATPMFRNLPAIWKLYKGFQSLPKSQGSQEPSRKSEKTSTSVKSKDKYRPEPLTTRPSVPRIYQPPYNFD</sequence>
<evidence type="ECO:0008006" key="4">
    <source>
        <dbReference type="Google" id="ProtNLM"/>
    </source>
</evidence>
<organism evidence="2 3">
    <name type="scientific">Lysinibacillus telephonicus</name>
    <dbReference type="NCBI Taxonomy" id="1714840"/>
    <lineage>
        <taxon>Bacteria</taxon>
        <taxon>Bacillati</taxon>
        <taxon>Bacillota</taxon>
        <taxon>Bacilli</taxon>
        <taxon>Bacillales</taxon>
        <taxon>Bacillaceae</taxon>
        <taxon>Lysinibacillus</taxon>
    </lineage>
</organism>
<feature type="compositionally biased region" description="Basic and acidic residues" evidence="1">
    <location>
        <begin position="126"/>
        <end position="145"/>
    </location>
</feature>
<feature type="region of interest" description="Disordered" evidence="1">
    <location>
        <begin position="1"/>
        <end position="30"/>
    </location>
</feature>
<dbReference type="RefSeq" id="WP_126295631.1">
    <property type="nucleotide sequence ID" value="NZ_CP155468.1"/>
</dbReference>
<feature type="compositionally biased region" description="Pro residues" evidence="1">
    <location>
        <begin position="1"/>
        <end position="12"/>
    </location>
</feature>
<feature type="region of interest" description="Disordered" evidence="1">
    <location>
        <begin position="117"/>
        <end position="165"/>
    </location>
</feature>
<dbReference type="Pfam" id="PF14181">
    <property type="entry name" value="YqfQ"/>
    <property type="match status" value="1"/>
</dbReference>
<gene>
    <name evidence="2" type="ORF">EKG35_16405</name>
</gene>
<accession>A0A431UIG9</accession>
<comment type="caution">
    <text evidence="2">The sequence shown here is derived from an EMBL/GenBank/DDBJ whole genome shotgun (WGS) entry which is preliminary data.</text>
</comment>
<protein>
    <recommendedName>
        <fullName evidence="4">4-hydroxy-3-methylbut-2-enyl diphosphate reductase</fullName>
    </recommendedName>
</protein>
<dbReference type="InterPro" id="IPR025571">
    <property type="entry name" value="YqfQ"/>
</dbReference>
<dbReference type="EMBL" id="RXNR01000063">
    <property type="protein sequence ID" value="RTQ89438.1"/>
    <property type="molecule type" value="Genomic_DNA"/>
</dbReference>
<dbReference type="OrthoDB" id="2860117at2"/>
<keyword evidence="3" id="KW-1185">Reference proteome</keyword>
<dbReference type="AlphaFoldDB" id="A0A431UIG9"/>
<reference evidence="2 3" key="1">
    <citation type="submission" date="2018-12" db="EMBL/GenBank/DDBJ databases">
        <authorList>
            <person name="Yu L."/>
        </authorList>
    </citation>
    <scope>NUCLEOTIDE SEQUENCE [LARGE SCALE GENOMIC DNA]</scope>
    <source>
        <strain evidence="2 3">S5H2222</strain>
    </source>
</reference>
<evidence type="ECO:0000256" key="1">
    <source>
        <dbReference type="SAM" id="MobiDB-lite"/>
    </source>
</evidence>
<name>A0A431UIG9_9BACI</name>
<proteinExistence type="predicted"/>
<evidence type="ECO:0000313" key="3">
    <source>
        <dbReference type="Proteomes" id="UP000276349"/>
    </source>
</evidence>
<evidence type="ECO:0000313" key="2">
    <source>
        <dbReference type="EMBL" id="RTQ89438.1"/>
    </source>
</evidence>
<dbReference type="Proteomes" id="UP000276349">
    <property type="component" value="Unassembled WGS sequence"/>
</dbReference>